<protein>
    <submittedName>
        <fullName evidence="1">Uncharacterized protein</fullName>
    </submittedName>
</protein>
<dbReference type="RefSeq" id="WP_380581804.1">
    <property type="nucleotide sequence ID" value="NZ_JBHSQJ010000032.1"/>
</dbReference>
<evidence type="ECO:0000313" key="2">
    <source>
        <dbReference type="Proteomes" id="UP001596174"/>
    </source>
</evidence>
<dbReference type="EMBL" id="JBHSQJ010000032">
    <property type="protein sequence ID" value="MFC5907412.1"/>
    <property type="molecule type" value="Genomic_DNA"/>
</dbReference>
<reference evidence="2" key="1">
    <citation type="journal article" date="2019" name="Int. J. Syst. Evol. Microbiol.">
        <title>The Global Catalogue of Microorganisms (GCM) 10K type strain sequencing project: providing services to taxonomists for standard genome sequencing and annotation.</title>
        <authorList>
            <consortium name="The Broad Institute Genomics Platform"/>
            <consortium name="The Broad Institute Genome Sequencing Center for Infectious Disease"/>
            <person name="Wu L."/>
            <person name="Ma J."/>
        </authorList>
    </citation>
    <scope>NUCLEOTIDE SEQUENCE [LARGE SCALE GENOMIC DNA]</scope>
    <source>
        <strain evidence="2">JCM 4816</strain>
    </source>
</reference>
<evidence type="ECO:0000313" key="1">
    <source>
        <dbReference type="EMBL" id="MFC5907412.1"/>
    </source>
</evidence>
<proteinExistence type="predicted"/>
<comment type="caution">
    <text evidence="1">The sequence shown here is derived from an EMBL/GenBank/DDBJ whole genome shotgun (WGS) entry which is preliminary data.</text>
</comment>
<dbReference type="Proteomes" id="UP001596174">
    <property type="component" value="Unassembled WGS sequence"/>
</dbReference>
<gene>
    <name evidence="1" type="ORF">ACFP3V_09280</name>
</gene>
<accession>A0ABW1G1G3</accession>
<name>A0ABW1G1G3_9ACTN</name>
<sequence>MAEDMGPEAQVVETGHAGVDAALARLAELDGVPSDARVAVYEDVHQRLRQTLTALDERGAHTPATVHR</sequence>
<organism evidence="1 2">
    <name type="scientific">Streptacidiphilus monticola</name>
    <dbReference type="NCBI Taxonomy" id="2161674"/>
    <lineage>
        <taxon>Bacteria</taxon>
        <taxon>Bacillati</taxon>
        <taxon>Actinomycetota</taxon>
        <taxon>Actinomycetes</taxon>
        <taxon>Kitasatosporales</taxon>
        <taxon>Streptomycetaceae</taxon>
        <taxon>Streptacidiphilus</taxon>
    </lineage>
</organism>
<keyword evidence="2" id="KW-1185">Reference proteome</keyword>